<dbReference type="KEGG" id="upl:DSM104440_03368"/>
<feature type="transmembrane region" description="Helical" evidence="4">
    <location>
        <begin position="336"/>
        <end position="357"/>
    </location>
</feature>
<feature type="transmembrane region" description="Helical" evidence="4">
    <location>
        <begin position="363"/>
        <end position="382"/>
    </location>
</feature>
<keyword evidence="4" id="KW-1133">Transmembrane helix</keyword>
<feature type="transmembrane region" description="Helical" evidence="4">
    <location>
        <begin position="214"/>
        <end position="233"/>
    </location>
</feature>
<keyword evidence="6" id="KW-1185">Reference proteome</keyword>
<dbReference type="PANTHER" id="PTHR44858">
    <property type="entry name" value="TETRATRICOPEPTIDE REPEAT PROTEIN 6"/>
    <property type="match status" value="1"/>
</dbReference>
<dbReference type="AlphaFoldDB" id="A0A6M4HDB9"/>
<evidence type="ECO:0000256" key="2">
    <source>
        <dbReference type="ARBA" id="ARBA00022803"/>
    </source>
</evidence>
<feature type="transmembrane region" description="Helical" evidence="4">
    <location>
        <begin position="174"/>
        <end position="207"/>
    </location>
</feature>
<dbReference type="RefSeq" id="WP_171164714.1">
    <property type="nucleotide sequence ID" value="NZ_CP053073.1"/>
</dbReference>
<protein>
    <submittedName>
        <fullName evidence="5">Uncharacterized protein</fullName>
    </submittedName>
</protein>
<feature type="transmembrane region" description="Helical" evidence="4">
    <location>
        <begin position="77"/>
        <end position="95"/>
    </location>
</feature>
<evidence type="ECO:0000256" key="3">
    <source>
        <dbReference type="PROSITE-ProRule" id="PRU00339"/>
    </source>
</evidence>
<dbReference type="Gene3D" id="1.25.40.10">
    <property type="entry name" value="Tetratricopeptide repeat domain"/>
    <property type="match status" value="2"/>
</dbReference>
<evidence type="ECO:0000313" key="6">
    <source>
        <dbReference type="Proteomes" id="UP000503096"/>
    </source>
</evidence>
<evidence type="ECO:0000256" key="1">
    <source>
        <dbReference type="ARBA" id="ARBA00022737"/>
    </source>
</evidence>
<keyword evidence="1" id="KW-0677">Repeat</keyword>
<proteinExistence type="predicted"/>
<feature type="transmembrane region" description="Helical" evidence="4">
    <location>
        <begin position="7"/>
        <end position="26"/>
    </location>
</feature>
<dbReference type="GO" id="GO:0009279">
    <property type="term" value="C:cell outer membrane"/>
    <property type="evidence" value="ECO:0007669"/>
    <property type="project" value="TreeGrafter"/>
</dbReference>
<keyword evidence="2 3" id="KW-0802">TPR repeat</keyword>
<gene>
    <name evidence="5" type="ORF">DSM104440_03368</name>
</gene>
<dbReference type="InterPro" id="IPR011990">
    <property type="entry name" value="TPR-like_helical_dom_sf"/>
</dbReference>
<feature type="transmembrane region" description="Helical" evidence="4">
    <location>
        <begin position="124"/>
        <end position="142"/>
    </location>
</feature>
<keyword evidence="4" id="KW-0812">Transmembrane</keyword>
<reference evidence="5 6" key="1">
    <citation type="submission" date="2020-04" db="EMBL/GenBank/DDBJ databases">
        <title>Usitatibacter rugosus gen. nov., sp. nov. and Usitatibacter palustris sp. nov., novel members of Usitatibacteraceae fam. nov. within the order Nitrosomonadales isolated from soil.</title>
        <authorList>
            <person name="Huber K.J."/>
            <person name="Neumann-Schaal M."/>
            <person name="Geppert A."/>
            <person name="Luckner M."/>
            <person name="Wanner G."/>
            <person name="Overmann J."/>
        </authorList>
    </citation>
    <scope>NUCLEOTIDE SEQUENCE [LARGE SCALE GENOMIC DNA]</scope>
    <source>
        <strain evidence="5 6">Swamp67</strain>
    </source>
</reference>
<sequence length="654" mass="71995">MRFSRSEWLWLPLVVAAVLAIYLPGLGNVPLFDDEYLTSGRLAAEYASLLELRARLLSYATYRWVQDFLGDGYWKQRLVNVGFHLATVIALWGMYREIIRHLASPAGDPGDASPPPPYANSPSLGLAVALFALNPVAVYAVAYLMQRSIIMATFFVVVSLWLFARGLATGRTFWFALALVSYVLGIFSKEHALFAPLAAIPVYILVARPSGKRLATLALTLLVLAGVAGLALWSRYGAIIGKPFDEYSHVYLAQLAKLNPDAPANAFGLSILNQAWLFFEYGLRWLVPWTGWMSINLRPPFPVNWGTFPQLLGIVGYLATLVGGFVLLIRYRDGRALVGGSLVIATLLFATEFLTVWVQDPFVLYRSYIWAIALPGLVIAFAHGASGRALLAIGSILGVLLIWQSLDRVYSLATPERAWSDAIAKLPDDPRSVGRWFPYLNRGADRFERDQLALAQRDFETSAALGDLGMGAMNLGSLLSSKGKHAQALAAFNLAERQGYNLYNLSFQRGLAFQALNRAPDAYREFTAARASNAPSPTRELIDLQLGRSAMHLGKTDEAISLFEGLVAKEPANREARYNLGMAYVAKGSAQRAVEVLDKLIAEDANGRAYYARALANYALKRKKEALEDIGNAMRIIGATPHLQEWQVKIQALS</sequence>
<dbReference type="GO" id="GO:0046813">
    <property type="term" value="P:receptor-mediated virion attachment to host cell"/>
    <property type="evidence" value="ECO:0007669"/>
    <property type="project" value="TreeGrafter"/>
</dbReference>
<dbReference type="InParanoid" id="A0A6M4HDB9"/>
<dbReference type="PROSITE" id="PS50005">
    <property type="entry name" value="TPR"/>
    <property type="match status" value="1"/>
</dbReference>
<feature type="transmembrane region" description="Helical" evidence="4">
    <location>
        <begin position="308"/>
        <end position="329"/>
    </location>
</feature>
<dbReference type="SUPFAM" id="SSF48452">
    <property type="entry name" value="TPR-like"/>
    <property type="match status" value="2"/>
</dbReference>
<organism evidence="5 6">
    <name type="scientific">Usitatibacter palustris</name>
    <dbReference type="NCBI Taxonomy" id="2732487"/>
    <lineage>
        <taxon>Bacteria</taxon>
        <taxon>Pseudomonadati</taxon>
        <taxon>Pseudomonadota</taxon>
        <taxon>Betaproteobacteria</taxon>
        <taxon>Nitrosomonadales</taxon>
        <taxon>Usitatibacteraceae</taxon>
        <taxon>Usitatibacter</taxon>
    </lineage>
</organism>
<dbReference type="InterPro" id="IPR050498">
    <property type="entry name" value="Ycf3"/>
</dbReference>
<dbReference type="EMBL" id="CP053073">
    <property type="protein sequence ID" value="QJR16533.1"/>
    <property type="molecule type" value="Genomic_DNA"/>
</dbReference>
<accession>A0A6M4HDB9</accession>
<dbReference type="Proteomes" id="UP000503096">
    <property type="component" value="Chromosome"/>
</dbReference>
<dbReference type="InterPro" id="IPR019734">
    <property type="entry name" value="TPR_rpt"/>
</dbReference>
<feature type="transmembrane region" description="Helical" evidence="4">
    <location>
        <begin position="389"/>
        <end position="406"/>
    </location>
</feature>
<evidence type="ECO:0000256" key="4">
    <source>
        <dbReference type="SAM" id="Phobius"/>
    </source>
</evidence>
<feature type="repeat" description="TPR" evidence="3">
    <location>
        <begin position="574"/>
        <end position="607"/>
    </location>
</feature>
<name>A0A6M4HDB9_9PROT</name>
<keyword evidence="4" id="KW-0472">Membrane</keyword>
<feature type="transmembrane region" description="Helical" evidence="4">
    <location>
        <begin position="149"/>
        <end position="168"/>
    </location>
</feature>
<evidence type="ECO:0000313" key="5">
    <source>
        <dbReference type="EMBL" id="QJR16533.1"/>
    </source>
</evidence>
<dbReference type="Pfam" id="PF14559">
    <property type="entry name" value="TPR_19"/>
    <property type="match status" value="1"/>
</dbReference>
<dbReference type="PANTHER" id="PTHR44858:SF1">
    <property type="entry name" value="UDP-N-ACETYLGLUCOSAMINE--PEPTIDE N-ACETYLGLUCOSAMINYLTRANSFERASE SPINDLY-RELATED"/>
    <property type="match status" value="1"/>
</dbReference>